<protein>
    <submittedName>
        <fullName evidence="1">HAD-IA family hydrolase</fullName>
    </submittedName>
</protein>
<gene>
    <name evidence="2" type="ORF">GT712_17135</name>
    <name evidence="1" type="ORF">GT728_16245</name>
</gene>
<dbReference type="EMBL" id="WWVQ01000049">
    <property type="protein sequence ID" value="MZL34700.1"/>
    <property type="molecule type" value="Genomic_DNA"/>
</dbReference>
<name>A0A6L8T5A6_9FIRM</name>
<dbReference type="Pfam" id="PF00702">
    <property type="entry name" value="Hydrolase"/>
    <property type="match status" value="1"/>
</dbReference>
<dbReference type="EMBL" id="WWVF01000048">
    <property type="protein sequence ID" value="MZS90735.1"/>
    <property type="molecule type" value="Genomic_DNA"/>
</dbReference>
<dbReference type="CDD" id="cd07505">
    <property type="entry name" value="HAD_BPGM-like"/>
    <property type="match status" value="1"/>
</dbReference>
<keyword evidence="1" id="KW-0378">Hydrolase</keyword>
<dbReference type="GO" id="GO:0016791">
    <property type="term" value="F:phosphatase activity"/>
    <property type="evidence" value="ECO:0007669"/>
    <property type="project" value="TreeGrafter"/>
</dbReference>
<evidence type="ECO:0000313" key="1">
    <source>
        <dbReference type="EMBL" id="MZL34700.1"/>
    </source>
</evidence>
<organism evidence="1 4">
    <name type="scientific">Blautia wexlerae</name>
    <dbReference type="NCBI Taxonomy" id="418240"/>
    <lineage>
        <taxon>Bacteria</taxon>
        <taxon>Bacillati</taxon>
        <taxon>Bacillota</taxon>
        <taxon>Clostridia</taxon>
        <taxon>Lachnospirales</taxon>
        <taxon>Lachnospiraceae</taxon>
        <taxon>Blautia</taxon>
    </lineage>
</organism>
<dbReference type="InterPro" id="IPR023198">
    <property type="entry name" value="PGP-like_dom2"/>
</dbReference>
<comment type="caution">
    <text evidence="1">The sequence shown here is derived from an EMBL/GenBank/DDBJ whole genome shotgun (WGS) entry which is preliminary data.</text>
</comment>
<dbReference type="InterPro" id="IPR036412">
    <property type="entry name" value="HAD-like_sf"/>
</dbReference>
<dbReference type="Gene3D" id="3.40.50.1000">
    <property type="entry name" value="HAD superfamily/HAD-like"/>
    <property type="match status" value="1"/>
</dbReference>
<dbReference type="PANTHER" id="PTHR18901">
    <property type="entry name" value="2-DEOXYGLUCOSE-6-PHOSPHATE PHOSPHATASE 2"/>
    <property type="match status" value="1"/>
</dbReference>
<dbReference type="Proteomes" id="UP000477156">
    <property type="component" value="Unassembled WGS sequence"/>
</dbReference>
<dbReference type="SFLD" id="SFLDG01129">
    <property type="entry name" value="C1.5:_HAD__Beta-PGM__Phosphata"/>
    <property type="match status" value="1"/>
</dbReference>
<dbReference type="Proteomes" id="UP000477285">
    <property type="component" value="Unassembled WGS sequence"/>
</dbReference>
<dbReference type="PANTHER" id="PTHR18901:SF38">
    <property type="entry name" value="PSEUDOURIDINE-5'-PHOSPHATASE"/>
    <property type="match status" value="1"/>
</dbReference>
<sequence length="218" mass="24634">MMKAAIFDVDGTLLDSMSVWEDIGERYLASQNITAEKNLRAALHTMSLEQGAAWMKEKYQLDKSISQIIEEVLKIVSDFYRFEAPLKPGVKKTLEWFKERNIQMTVATSGNRELTEAALARNGILDYFEQIYTCTETGAGKDEPLIYLKAAESMQAEPNETLVFEDALHAAETAKKAGFVVVGVYDEENRKNISKMKEVCDCYCDRMDTAIENICLTI</sequence>
<dbReference type="SFLD" id="SFLDS00003">
    <property type="entry name" value="Haloacid_Dehalogenase"/>
    <property type="match status" value="1"/>
</dbReference>
<dbReference type="InterPro" id="IPR006439">
    <property type="entry name" value="HAD-SF_hydro_IA"/>
</dbReference>
<evidence type="ECO:0000313" key="2">
    <source>
        <dbReference type="EMBL" id="MZS90735.1"/>
    </source>
</evidence>
<dbReference type="PRINTS" id="PR00413">
    <property type="entry name" value="HADHALOGNASE"/>
</dbReference>
<dbReference type="NCBIfam" id="TIGR01509">
    <property type="entry name" value="HAD-SF-IA-v3"/>
    <property type="match status" value="1"/>
</dbReference>
<proteinExistence type="predicted"/>
<accession>A0A6L8T5A6</accession>
<dbReference type="SUPFAM" id="SSF56784">
    <property type="entry name" value="HAD-like"/>
    <property type="match status" value="1"/>
</dbReference>
<dbReference type="AlphaFoldDB" id="A0A6L8T5A6"/>
<reference evidence="3 4" key="1">
    <citation type="journal article" date="2019" name="Nat. Med.">
        <title>A library of human gut bacterial isolates paired with longitudinal multiomics data enables mechanistic microbiome research.</title>
        <authorList>
            <person name="Poyet M."/>
            <person name="Groussin M."/>
            <person name="Gibbons S.M."/>
            <person name="Avila-Pacheco J."/>
            <person name="Jiang X."/>
            <person name="Kearney S.M."/>
            <person name="Perrotta A.R."/>
            <person name="Berdy B."/>
            <person name="Zhao S."/>
            <person name="Lieberman T.D."/>
            <person name="Swanson P.K."/>
            <person name="Smith M."/>
            <person name="Roesemann S."/>
            <person name="Alexander J.E."/>
            <person name="Rich S.A."/>
            <person name="Livny J."/>
            <person name="Vlamakis H."/>
            <person name="Clish C."/>
            <person name="Bullock K."/>
            <person name="Deik A."/>
            <person name="Scott J."/>
            <person name="Pierce K.A."/>
            <person name="Xavier R.J."/>
            <person name="Alm E.J."/>
        </authorList>
    </citation>
    <scope>NUCLEOTIDE SEQUENCE [LARGE SCALE GENOMIC DNA]</scope>
    <source>
        <strain evidence="1 4">BIOML-A1</strain>
        <strain evidence="2 3">BIOML-A12</strain>
    </source>
</reference>
<dbReference type="InterPro" id="IPR023214">
    <property type="entry name" value="HAD_sf"/>
</dbReference>
<evidence type="ECO:0000313" key="3">
    <source>
        <dbReference type="Proteomes" id="UP000477156"/>
    </source>
</evidence>
<dbReference type="Gene3D" id="1.10.150.240">
    <property type="entry name" value="Putative phosphatase, domain 2"/>
    <property type="match status" value="1"/>
</dbReference>
<evidence type="ECO:0000313" key="4">
    <source>
        <dbReference type="Proteomes" id="UP000477285"/>
    </source>
</evidence>